<dbReference type="PROSITE" id="PS51077">
    <property type="entry name" value="HTH_ICLR"/>
    <property type="match status" value="1"/>
</dbReference>
<evidence type="ECO:0000256" key="3">
    <source>
        <dbReference type="ARBA" id="ARBA00023163"/>
    </source>
</evidence>
<keyword evidence="1" id="KW-0805">Transcription regulation</keyword>
<evidence type="ECO:0000313" key="6">
    <source>
        <dbReference type="EMBL" id="CDN50848.1"/>
    </source>
</evidence>
<feature type="domain" description="IclR-ED" evidence="5">
    <location>
        <begin position="82"/>
        <end position="264"/>
    </location>
</feature>
<gene>
    <name evidence="6" type="primary">kdgR</name>
    <name evidence="6" type="ORF">RG540_PA01690</name>
</gene>
<dbReference type="SUPFAM" id="SSF46785">
    <property type="entry name" value="Winged helix' DNA-binding domain"/>
    <property type="match status" value="1"/>
</dbReference>
<dbReference type="FunFam" id="1.10.10.10:FF:000056">
    <property type="entry name" value="IclR family transcriptional regulator"/>
    <property type="match status" value="1"/>
</dbReference>
<accession>A0A068SXA0</accession>
<dbReference type="OrthoDB" id="6057486at2"/>
<dbReference type="InterPro" id="IPR036388">
    <property type="entry name" value="WH-like_DNA-bd_sf"/>
</dbReference>
<dbReference type="Proteomes" id="UP000028181">
    <property type="component" value="Plasmid pHAMBI540a"/>
</dbReference>
<dbReference type="Gene3D" id="1.10.10.10">
    <property type="entry name" value="Winged helix-like DNA-binding domain superfamily/Winged helix DNA-binding domain"/>
    <property type="match status" value="1"/>
</dbReference>
<sequence>MKTTRDMGAQDEDQQKGRLSSVSMAIRILKAFEGDDAEIGVTELARRLGIAKSTVHRLVVTLMAEDFLEQNRETGRYRLGLELFGLGSLVRNRMDLSTEARTLLMDLRSETDETVLLGVPAGPEIMYVRVQPSRQAVRISAEIGMRAPYHSTAAGRAILAFQPESRIAALVGAPLPLRTPKTVTDPDKLRKLLGNIRRLGYAVEDEENELGMRAIAAPIHDAQSDVVGAVAIAGPVQRLALKNLNGFAEALLVAARAISARLGHRGSRGAGDF</sequence>
<dbReference type="SMART" id="SM00346">
    <property type="entry name" value="HTH_ICLR"/>
    <property type="match status" value="1"/>
</dbReference>
<dbReference type="Pfam" id="PF01614">
    <property type="entry name" value="IclR_C"/>
    <property type="match status" value="1"/>
</dbReference>
<dbReference type="HOGENOM" id="CLU_062618_7_1_5"/>
<dbReference type="AlphaFoldDB" id="A0A068SXA0"/>
<dbReference type="PANTHER" id="PTHR30136:SF35">
    <property type="entry name" value="HTH-TYPE TRANSCRIPTIONAL REGULATOR RV1719"/>
    <property type="match status" value="1"/>
</dbReference>
<keyword evidence="2" id="KW-0238">DNA-binding</keyword>
<protein>
    <submittedName>
        <fullName evidence="6">Transcriptional regulator KdgR</fullName>
    </submittedName>
</protein>
<keyword evidence="3" id="KW-0804">Transcription</keyword>
<dbReference type="KEGG" id="ngg:RG540_PA01690"/>
<feature type="domain" description="HTH iclR-type" evidence="4">
    <location>
        <begin position="19"/>
        <end position="81"/>
    </location>
</feature>
<dbReference type="GeneID" id="24260673"/>
<keyword evidence="6" id="KW-0614">Plasmid</keyword>
<dbReference type="EMBL" id="HG938354">
    <property type="protein sequence ID" value="CDN50848.1"/>
    <property type="molecule type" value="Genomic_DNA"/>
</dbReference>
<dbReference type="GO" id="GO:0003700">
    <property type="term" value="F:DNA-binding transcription factor activity"/>
    <property type="evidence" value="ECO:0007669"/>
    <property type="project" value="TreeGrafter"/>
</dbReference>
<reference evidence="7" key="1">
    <citation type="journal article" date="2014" name="BMC Genomics">
        <title>Genome sequencing of two Neorhizobium galegae strains reveals a noeT gene responsible for the unusual acetylation of the nodulation factors.</title>
        <authorList>
            <person name="Osterman J."/>
            <person name="Marsh J."/>
            <person name="Laine P.K."/>
            <person name="Zeng Z."/>
            <person name="Alatalo E."/>
            <person name="Sullivan J.T."/>
            <person name="Young J.P."/>
            <person name="Thomas-Oates J."/>
            <person name="Paulin L."/>
            <person name="Lindstrom K."/>
        </authorList>
    </citation>
    <scope>NUCLEOTIDE SEQUENCE [LARGE SCALE GENOMIC DNA]</scope>
    <source>
        <strain evidence="7">HAMBI 540</strain>
    </source>
</reference>
<dbReference type="GO" id="GO:0003677">
    <property type="term" value="F:DNA binding"/>
    <property type="evidence" value="ECO:0007669"/>
    <property type="project" value="UniProtKB-KW"/>
</dbReference>
<evidence type="ECO:0000313" key="7">
    <source>
        <dbReference type="Proteomes" id="UP000028181"/>
    </source>
</evidence>
<dbReference type="InterPro" id="IPR005471">
    <property type="entry name" value="Tscrpt_reg_IclR_N"/>
</dbReference>
<evidence type="ECO:0000256" key="1">
    <source>
        <dbReference type="ARBA" id="ARBA00023015"/>
    </source>
</evidence>
<dbReference type="Gene3D" id="3.30.450.40">
    <property type="match status" value="1"/>
</dbReference>
<dbReference type="InterPro" id="IPR050707">
    <property type="entry name" value="HTH_MetabolicPath_Reg"/>
</dbReference>
<dbReference type="RefSeq" id="WP_041363942.1">
    <property type="nucleotide sequence ID" value="NZ_HG938354.1"/>
</dbReference>
<dbReference type="SUPFAM" id="SSF55781">
    <property type="entry name" value="GAF domain-like"/>
    <property type="match status" value="1"/>
</dbReference>
<dbReference type="InterPro" id="IPR036390">
    <property type="entry name" value="WH_DNA-bd_sf"/>
</dbReference>
<keyword evidence="7" id="KW-1185">Reference proteome</keyword>
<evidence type="ECO:0000256" key="2">
    <source>
        <dbReference type="ARBA" id="ARBA00023125"/>
    </source>
</evidence>
<organism evidence="6 7">
    <name type="scientific">Neorhizobium galegae bv. orientalis str. HAMBI 540</name>
    <dbReference type="NCBI Taxonomy" id="1028800"/>
    <lineage>
        <taxon>Bacteria</taxon>
        <taxon>Pseudomonadati</taxon>
        <taxon>Pseudomonadota</taxon>
        <taxon>Alphaproteobacteria</taxon>
        <taxon>Hyphomicrobiales</taxon>
        <taxon>Rhizobiaceae</taxon>
        <taxon>Rhizobium/Agrobacterium group</taxon>
        <taxon>Neorhizobium</taxon>
    </lineage>
</organism>
<dbReference type="InterPro" id="IPR029016">
    <property type="entry name" value="GAF-like_dom_sf"/>
</dbReference>
<dbReference type="PATRIC" id="fig|1028800.3.peg.4778"/>
<dbReference type="Pfam" id="PF09339">
    <property type="entry name" value="HTH_IclR"/>
    <property type="match status" value="1"/>
</dbReference>
<dbReference type="PANTHER" id="PTHR30136">
    <property type="entry name" value="HELIX-TURN-HELIX TRANSCRIPTIONAL REGULATOR, ICLR FAMILY"/>
    <property type="match status" value="1"/>
</dbReference>
<dbReference type="InterPro" id="IPR014757">
    <property type="entry name" value="Tscrpt_reg_IclR_C"/>
</dbReference>
<dbReference type="GO" id="GO:0045892">
    <property type="term" value="P:negative regulation of DNA-templated transcription"/>
    <property type="evidence" value="ECO:0007669"/>
    <property type="project" value="TreeGrafter"/>
</dbReference>
<name>A0A068SXA0_NEOGA</name>
<geneLocation type="plasmid" evidence="7">
    <name>II</name>
</geneLocation>
<evidence type="ECO:0000259" key="5">
    <source>
        <dbReference type="PROSITE" id="PS51078"/>
    </source>
</evidence>
<dbReference type="PROSITE" id="PS51078">
    <property type="entry name" value="ICLR_ED"/>
    <property type="match status" value="1"/>
</dbReference>
<evidence type="ECO:0000259" key="4">
    <source>
        <dbReference type="PROSITE" id="PS51077"/>
    </source>
</evidence>
<proteinExistence type="predicted"/>
<dbReference type="eggNOG" id="COG1414">
    <property type="taxonomic scope" value="Bacteria"/>
</dbReference>